<dbReference type="InterPro" id="IPR052121">
    <property type="entry name" value="F-box_SCF_Substrate_Recog"/>
</dbReference>
<evidence type="ECO:0000313" key="4">
    <source>
        <dbReference type="Proteomes" id="UP001652582"/>
    </source>
</evidence>
<dbReference type="Gene3D" id="1.20.1280.50">
    <property type="match status" value="1"/>
</dbReference>
<dbReference type="InterPro" id="IPR001810">
    <property type="entry name" value="F-box_dom"/>
</dbReference>
<dbReference type="PANTHER" id="PTHR46550">
    <property type="entry name" value="F-BOX ONLY PROTEIN 3"/>
    <property type="match status" value="1"/>
</dbReference>
<dbReference type="AlphaFoldDB" id="A0A6J1NK42"/>
<dbReference type="PANTHER" id="PTHR46550:SF1">
    <property type="entry name" value="F-BOX PROTEIN 3"/>
    <property type="match status" value="1"/>
</dbReference>
<proteinExistence type="predicted"/>
<evidence type="ECO:0000256" key="1">
    <source>
        <dbReference type="ARBA" id="ARBA00004906"/>
    </source>
</evidence>
<dbReference type="InterPro" id="IPR036047">
    <property type="entry name" value="F-box-like_dom_sf"/>
</dbReference>
<dbReference type="Pfam" id="PF12937">
    <property type="entry name" value="F-box-like"/>
    <property type="match status" value="1"/>
</dbReference>
<gene>
    <name evidence="5" type="primary">LOC112049727</name>
</gene>
<feature type="domain" description="F-box" evidence="3">
    <location>
        <begin position="1"/>
        <end position="48"/>
    </location>
</feature>
<dbReference type="GeneID" id="112049727"/>
<dbReference type="RefSeq" id="XP_023943511.1">
    <property type="nucleotide sequence ID" value="XM_024087743.2"/>
</dbReference>
<protein>
    <submittedName>
        <fullName evidence="5">Uncharacterized protein LOC112049727</fullName>
    </submittedName>
</protein>
<evidence type="ECO:0000259" key="3">
    <source>
        <dbReference type="PROSITE" id="PS50181"/>
    </source>
</evidence>
<dbReference type="PROSITE" id="PS50181">
    <property type="entry name" value="FBOX"/>
    <property type="match status" value="1"/>
</dbReference>
<accession>A0A6J1NK42</accession>
<evidence type="ECO:0000256" key="2">
    <source>
        <dbReference type="ARBA" id="ARBA00022786"/>
    </source>
</evidence>
<evidence type="ECO:0000313" key="5">
    <source>
        <dbReference type="RefSeq" id="XP_023943511.1"/>
    </source>
</evidence>
<dbReference type="KEGG" id="bany:112049727"/>
<name>A0A6J1NK42_BICAN</name>
<organism evidence="4 5">
    <name type="scientific">Bicyclus anynana</name>
    <name type="common">Squinting bush brown butterfly</name>
    <dbReference type="NCBI Taxonomy" id="110368"/>
    <lineage>
        <taxon>Eukaryota</taxon>
        <taxon>Metazoa</taxon>
        <taxon>Ecdysozoa</taxon>
        <taxon>Arthropoda</taxon>
        <taxon>Hexapoda</taxon>
        <taxon>Insecta</taxon>
        <taxon>Pterygota</taxon>
        <taxon>Neoptera</taxon>
        <taxon>Endopterygota</taxon>
        <taxon>Lepidoptera</taxon>
        <taxon>Glossata</taxon>
        <taxon>Ditrysia</taxon>
        <taxon>Papilionoidea</taxon>
        <taxon>Nymphalidae</taxon>
        <taxon>Satyrinae</taxon>
        <taxon>Satyrini</taxon>
        <taxon>Mycalesina</taxon>
        <taxon>Bicyclus</taxon>
    </lineage>
</organism>
<dbReference type="CDD" id="cd09917">
    <property type="entry name" value="F-box_SF"/>
    <property type="match status" value="1"/>
</dbReference>
<sequence length="382" mass="45271">MENCPSELLLLIFSSLHPRQLTRCRRVCRRWYTMIECILRNENMWKAHCLKEFEDVYQKKRLSGLTWRKLYRSLNLWTKLLSATETQLIAFTSFFCEEIYGFQLLTNGIIGLHRKNCIVYHDIHTLEYELSLLPMFGNYTRYVENDETIVLLEHQANLTIIRKVLKDAQHVRQIVFSNIKNFLLKTDEVYIITVDNKIYVCNLHDEKLKSTFVMRLTANILCVEYVNRCLNVLTANKHILVISGRRLISQFKLNDNCNTLHILKQYNLLQNLSWSNYVVNNWYTWINPKVVKIYGDFVFVGTNFGFLKIYRSPYVNKEFDLVTSRPIRQYRLPCSPSHQFQNHIRHIDVLEEEDGHSVFISTSEKLVVIKFSHNVSEDGLLI</sequence>
<dbReference type="GO" id="GO:0005737">
    <property type="term" value="C:cytoplasm"/>
    <property type="evidence" value="ECO:0007669"/>
    <property type="project" value="TreeGrafter"/>
</dbReference>
<dbReference type="SUPFAM" id="SSF81383">
    <property type="entry name" value="F-box domain"/>
    <property type="match status" value="1"/>
</dbReference>
<dbReference type="Proteomes" id="UP001652582">
    <property type="component" value="Chromosome Z"/>
</dbReference>
<dbReference type="OrthoDB" id="435188at2759"/>
<reference evidence="5" key="1">
    <citation type="submission" date="2025-08" db="UniProtKB">
        <authorList>
            <consortium name="RefSeq"/>
        </authorList>
    </citation>
    <scope>IDENTIFICATION</scope>
</reference>
<dbReference type="InterPro" id="IPR036322">
    <property type="entry name" value="WD40_repeat_dom_sf"/>
</dbReference>
<comment type="pathway">
    <text evidence="1">Protein modification; protein ubiquitination.</text>
</comment>
<keyword evidence="2" id="KW-0833">Ubl conjugation pathway</keyword>
<keyword evidence="4" id="KW-1185">Reference proteome</keyword>
<dbReference type="SUPFAM" id="SSF50978">
    <property type="entry name" value="WD40 repeat-like"/>
    <property type="match status" value="1"/>
</dbReference>